<dbReference type="Proteomes" id="UP000801492">
    <property type="component" value="Unassembled WGS sequence"/>
</dbReference>
<dbReference type="PANTHER" id="PTHR46599:SF3">
    <property type="entry name" value="PIGGYBAC TRANSPOSABLE ELEMENT-DERIVED PROTEIN 4"/>
    <property type="match status" value="1"/>
</dbReference>
<protein>
    <recommendedName>
        <fullName evidence="1">PiggyBac transposable element-derived protein domain-containing protein</fullName>
    </recommendedName>
</protein>
<accession>A0A8K0G7K1</accession>
<gene>
    <name evidence="2" type="ORF">ILUMI_11603</name>
</gene>
<sequence length="156" mass="18335">KNEVVDKKFGDYSLGERVVLFLTESEWGKQKIIHFNNFFSFVKLLQKFKMEQTLACDTIRTNIVGNPKHIIDDKKLLRGEYDWRVSNTDVTYFKWKDNRIIHLASNFHGHEKGVVQRKNQKGNTIEIRTPKAVQDYNCFMGSLIVSRKNGGIFWIH</sequence>
<organism evidence="2 3">
    <name type="scientific">Ignelater luminosus</name>
    <name type="common">Cucubano</name>
    <name type="synonym">Pyrophorus luminosus</name>
    <dbReference type="NCBI Taxonomy" id="2038154"/>
    <lineage>
        <taxon>Eukaryota</taxon>
        <taxon>Metazoa</taxon>
        <taxon>Ecdysozoa</taxon>
        <taxon>Arthropoda</taxon>
        <taxon>Hexapoda</taxon>
        <taxon>Insecta</taxon>
        <taxon>Pterygota</taxon>
        <taxon>Neoptera</taxon>
        <taxon>Endopterygota</taxon>
        <taxon>Coleoptera</taxon>
        <taxon>Polyphaga</taxon>
        <taxon>Elateriformia</taxon>
        <taxon>Elateroidea</taxon>
        <taxon>Elateridae</taxon>
        <taxon>Agrypninae</taxon>
        <taxon>Pyrophorini</taxon>
        <taxon>Ignelater</taxon>
    </lineage>
</organism>
<dbReference type="Pfam" id="PF13843">
    <property type="entry name" value="DDE_Tnp_1_7"/>
    <property type="match status" value="1"/>
</dbReference>
<dbReference type="EMBL" id="VTPC01006889">
    <property type="protein sequence ID" value="KAF2894570.1"/>
    <property type="molecule type" value="Genomic_DNA"/>
</dbReference>
<keyword evidence="3" id="KW-1185">Reference proteome</keyword>
<comment type="caution">
    <text evidence="2">The sequence shown here is derived from an EMBL/GenBank/DDBJ whole genome shotgun (WGS) entry which is preliminary data.</text>
</comment>
<evidence type="ECO:0000259" key="1">
    <source>
        <dbReference type="Pfam" id="PF13843"/>
    </source>
</evidence>
<dbReference type="InterPro" id="IPR029526">
    <property type="entry name" value="PGBD"/>
</dbReference>
<reference evidence="2" key="1">
    <citation type="submission" date="2019-08" db="EMBL/GenBank/DDBJ databases">
        <title>The genome of the North American firefly Photinus pyralis.</title>
        <authorList>
            <consortium name="Photinus pyralis genome working group"/>
            <person name="Fallon T.R."/>
            <person name="Sander Lower S.E."/>
            <person name="Weng J.-K."/>
        </authorList>
    </citation>
    <scope>NUCLEOTIDE SEQUENCE</scope>
    <source>
        <strain evidence="2">TRF0915ILg1</strain>
        <tissue evidence="2">Whole body</tissue>
    </source>
</reference>
<proteinExistence type="predicted"/>
<dbReference type="AlphaFoldDB" id="A0A8K0G7K1"/>
<feature type="domain" description="PiggyBac transposable element-derived protein" evidence="1">
    <location>
        <begin position="14"/>
        <end position="142"/>
    </location>
</feature>
<name>A0A8K0G7K1_IGNLU</name>
<evidence type="ECO:0000313" key="2">
    <source>
        <dbReference type="EMBL" id="KAF2894570.1"/>
    </source>
</evidence>
<dbReference type="PANTHER" id="PTHR46599">
    <property type="entry name" value="PIGGYBAC TRANSPOSABLE ELEMENT-DERIVED PROTEIN 4"/>
    <property type="match status" value="1"/>
</dbReference>
<evidence type="ECO:0000313" key="3">
    <source>
        <dbReference type="Proteomes" id="UP000801492"/>
    </source>
</evidence>
<feature type="non-terminal residue" evidence="2">
    <location>
        <position position="1"/>
    </location>
</feature>
<dbReference type="OrthoDB" id="118105at2759"/>